<dbReference type="InterPro" id="IPR028933">
    <property type="entry name" value="Lebercilin_dom"/>
</dbReference>
<accession>A0A7K7V2W7</accession>
<feature type="region of interest" description="Disordered" evidence="6">
    <location>
        <begin position="397"/>
        <end position="420"/>
    </location>
</feature>
<proteinExistence type="inferred from homology"/>
<dbReference type="OrthoDB" id="2123794at2759"/>
<feature type="compositionally biased region" description="Basic and acidic residues" evidence="6">
    <location>
        <begin position="397"/>
        <end position="416"/>
    </location>
</feature>
<evidence type="ECO:0000256" key="2">
    <source>
        <dbReference type="ARBA" id="ARBA00023054"/>
    </source>
</evidence>
<evidence type="ECO:0000313" key="8">
    <source>
        <dbReference type="EMBL" id="NXA35779.1"/>
    </source>
</evidence>
<feature type="compositionally biased region" description="Polar residues" evidence="6">
    <location>
        <begin position="249"/>
        <end position="260"/>
    </location>
</feature>
<dbReference type="GO" id="GO:0042073">
    <property type="term" value="P:intraciliary transport"/>
    <property type="evidence" value="ECO:0007669"/>
    <property type="project" value="TreeGrafter"/>
</dbReference>
<dbReference type="PANTHER" id="PTHR16650">
    <property type="entry name" value="C21ORF13-RELATED"/>
    <property type="match status" value="1"/>
</dbReference>
<feature type="region of interest" description="Disordered" evidence="6">
    <location>
        <begin position="266"/>
        <end position="313"/>
    </location>
</feature>
<comment type="similarity">
    <text evidence="1">Belongs to the LCA5 family.</text>
</comment>
<reference evidence="8 9" key="1">
    <citation type="submission" date="2019-09" db="EMBL/GenBank/DDBJ databases">
        <title>Bird 10,000 Genomes (B10K) Project - Family phase.</title>
        <authorList>
            <person name="Zhang G."/>
        </authorList>
    </citation>
    <scope>NUCLEOTIDE SEQUENCE [LARGE SCALE GENOMIC DNA]</scope>
    <source>
        <strain evidence="8">B10K-LSUMZ-16893</strain>
    </source>
</reference>
<organism evidence="8 9">
    <name type="scientific">Eudromia elegans</name>
    <name type="common">Elegant crested-tinamou</name>
    <dbReference type="NCBI Taxonomy" id="8805"/>
    <lineage>
        <taxon>Eukaryota</taxon>
        <taxon>Metazoa</taxon>
        <taxon>Chordata</taxon>
        <taxon>Craniata</taxon>
        <taxon>Vertebrata</taxon>
        <taxon>Euteleostomi</taxon>
        <taxon>Archelosauria</taxon>
        <taxon>Archosauria</taxon>
        <taxon>Dinosauria</taxon>
        <taxon>Saurischia</taxon>
        <taxon>Theropoda</taxon>
        <taxon>Coelurosauria</taxon>
        <taxon>Aves</taxon>
        <taxon>Palaeognathae</taxon>
        <taxon>Tinamiformes</taxon>
        <taxon>Tinamidae</taxon>
        <taxon>Eudromia</taxon>
    </lineage>
</organism>
<keyword evidence="2 5" id="KW-0175">Coiled coil</keyword>
<feature type="non-terminal residue" evidence="8">
    <location>
        <position position="540"/>
    </location>
</feature>
<feature type="domain" description="Lebercilin" evidence="7">
    <location>
        <begin position="35"/>
        <end position="226"/>
    </location>
</feature>
<evidence type="ECO:0000259" key="7">
    <source>
        <dbReference type="Pfam" id="PF15619"/>
    </source>
</evidence>
<dbReference type="EMBL" id="VZSX01000040">
    <property type="protein sequence ID" value="NXA35779.1"/>
    <property type="molecule type" value="Genomic_DNA"/>
</dbReference>
<dbReference type="Pfam" id="PF15619">
    <property type="entry name" value="Lebercilin"/>
    <property type="match status" value="1"/>
</dbReference>
<dbReference type="GO" id="GO:0005930">
    <property type="term" value="C:axoneme"/>
    <property type="evidence" value="ECO:0007669"/>
    <property type="project" value="TreeGrafter"/>
</dbReference>
<evidence type="ECO:0000313" key="9">
    <source>
        <dbReference type="Proteomes" id="UP000533954"/>
    </source>
</evidence>
<dbReference type="InterPro" id="IPR026188">
    <property type="entry name" value="Lebercilin-like"/>
</dbReference>
<dbReference type="AlphaFoldDB" id="A0A7K7V2W7"/>
<evidence type="ECO:0000256" key="3">
    <source>
        <dbReference type="ARBA" id="ARBA00041189"/>
    </source>
</evidence>
<comment type="caution">
    <text evidence="8">The sequence shown here is derived from an EMBL/GenBank/DDBJ whole genome shotgun (WGS) entry which is preliminary data.</text>
</comment>
<evidence type="ECO:0000256" key="4">
    <source>
        <dbReference type="ARBA" id="ARBA00041402"/>
    </source>
</evidence>
<feature type="non-terminal residue" evidence="8">
    <location>
        <position position="1"/>
    </location>
</feature>
<feature type="coiled-coil region" evidence="5">
    <location>
        <begin position="348"/>
        <end position="376"/>
    </location>
</feature>
<gene>
    <name evidence="8" type="primary">Lca5l</name>
    <name evidence="8" type="ORF">EUDELE_R13579</name>
</gene>
<dbReference type="PANTHER" id="PTHR16650:SF9">
    <property type="entry name" value="LEBERCILIN-LIKE PROTEIN"/>
    <property type="match status" value="1"/>
</dbReference>
<feature type="region of interest" description="Disordered" evidence="6">
    <location>
        <begin position="241"/>
        <end position="260"/>
    </location>
</feature>
<evidence type="ECO:0000256" key="1">
    <source>
        <dbReference type="ARBA" id="ARBA00010229"/>
    </source>
</evidence>
<dbReference type="Proteomes" id="UP000533954">
    <property type="component" value="Unassembled WGS sequence"/>
</dbReference>
<keyword evidence="9" id="KW-1185">Reference proteome</keyword>
<protein>
    <recommendedName>
        <fullName evidence="3">Lebercilin-like protein</fullName>
    </recommendedName>
    <alternativeName>
        <fullName evidence="4">Leber congenital amaurosis 5-like protein</fullName>
    </alternativeName>
</protein>
<evidence type="ECO:0000256" key="5">
    <source>
        <dbReference type="SAM" id="Coils"/>
    </source>
</evidence>
<evidence type="ECO:0000256" key="6">
    <source>
        <dbReference type="SAM" id="MobiDB-lite"/>
    </source>
</evidence>
<name>A0A7K7V2W7_EUDEL</name>
<sequence length="540" mass="62775">NTGGKKLAPKKMQHKNTSFSSLQNNMISQKKNVMAQRISSAKLQKIRELKNELFDLQHKLEASNLENQILKELQCRHLRAIGRYENSENNLPDLLARHYTEVRALRKLLRSSQEEERNTARKLRKVETELLKNKDALQALHKLSEDKALADKDELNYRLSVLTEKMEVNNKRIQVLEKQLKLNSNTFSRQLANENKKAVEAGIITKHLQMEINSLHQKIKEKERELCIRNIYANRMLRIPKDKGDSAPQEKSLSLNKSVQVDKQSFRSLLKPQYQNKEKRPPQLSKEEKHSEVKIEKDKADGSHADARCRAEKQTTKKIPKLEALSRTYREFLREGKPVMEEHTCLEYMKQEGKKREEQKRRAELLKQELKRMLKAEQTPPDDIPKKNNQEGDAVEKYEQKPDKQLNNNQKEDRKCVIPMQRNKTPIRLRKQYIFSEATENLHQGLPTSGTKSLTGSHRHTLREGSEMAESKVKNSFGLYEPSFGKVPQTRQDSLVEAEGCTHMTFTERKNSLMKELFGPSCVLKDNHSAATMKEARKEK</sequence>
<feature type="compositionally biased region" description="Basic and acidic residues" evidence="6">
    <location>
        <begin position="276"/>
        <end position="313"/>
    </location>
</feature>